<gene>
    <name evidence="17" type="ORF">MNOR_LOCUS3850</name>
</gene>
<dbReference type="EMBL" id="CAXKWB010001359">
    <property type="protein sequence ID" value="CAL4064102.1"/>
    <property type="molecule type" value="Genomic_DNA"/>
</dbReference>
<keyword evidence="5 15" id="KW-0812">Transmembrane</keyword>
<dbReference type="PANTHER" id="PTHR45627">
    <property type="entry name" value="ADENYLATE CYCLASE TYPE 1"/>
    <property type="match status" value="1"/>
</dbReference>
<dbReference type="PROSITE" id="PS50125">
    <property type="entry name" value="GUANYLATE_CYCLASE_2"/>
    <property type="match status" value="1"/>
</dbReference>
<evidence type="ECO:0000256" key="1">
    <source>
        <dbReference type="ARBA" id="ARBA00001593"/>
    </source>
</evidence>
<comment type="catalytic activity">
    <reaction evidence="1">
        <text>ATP = 3',5'-cyclic AMP + diphosphate</text>
        <dbReference type="Rhea" id="RHEA:15389"/>
        <dbReference type="ChEBI" id="CHEBI:30616"/>
        <dbReference type="ChEBI" id="CHEBI:33019"/>
        <dbReference type="ChEBI" id="CHEBI:58165"/>
        <dbReference type="EC" id="4.6.1.1"/>
    </reaction>
</comment>
<organism evidence="17 18">
    <name type="scientific">Meganyctiphanes norvegica</name>
    <name type="common">Northern krill</name>
    <name type="synonym">Thysanopoda norvegica</name>
    <dbReference type="NCBI Taxonomy" id="48144"/>
    <lineage>
        <taxon>Eukaryota</taxon>
        <taxon>Metazoa</taxon>
        <taxon>Ecdysozoa</taxon>
        <taxon>Arthropoda</taxon>
        <taxon>Crustacea</taxon>
        <taxon>Multicrustacea</taxon>
        <taxon>Malacostraca</taxon>
        <taxon>Eumalacostraca</taxon>
        <taxon>Eucarida</taxon>
        <taxon>Euphausiacea</taxon>
        <taxon>Euphausiidae</taxon>
        <taxon>Meganyctiphanes</taxon>
    </lineage>
</organism>
<feature type="transmembrane region" description="Helical" evidence="15">
    <location>
        <begin position="550"/>
        <end position="570"/>
    </location>
</feature>
<evidence type="ECO:0000256" key="12">
    <source>
        <dbReference type="ARBA" id="ARBA00023136"/>
    </source>
</evidence>
<dbReference type="SMART" id="SM00044">
    <property type="entry name" value="CYCc"/>
    <property type="match status" value="1"/>
</dbReference>
<keyword evidence="6" id="KW-0479">Metal-binding</keyword>
<keyword evidence="8" id="KW-0067">ATP-binding</keyword>
<evidence type="ECO:0000256" key="6">
    <source>
        <dbReference type="ARBA" id="ARBA00022723"/>
    </source>
</evidence>
<keyword evidence="10 15" id="KW-1133">Transmembrane helix</keyword>
<evidence type="ECO:0000256" key="5">
    <source>
        <dbReference type="ARBA" id="ARBA00022692"/>
    </source>
</evidence>
<dbReference type="GO" id="GO:0004016">
    <property type="term" value="F:adenylate cyclase activity"/>
    <property type="evidence" value="ECO:0007669"/>
    <property type="project" value="UniProtKB-EC"/>
</dbReference>
<dbReference type="GO" id="GO:0007193">
    <property type="term" value="P:adenylate cyclase-inhibiting G protein-coupled receptor signaling pathway"/>
    <property type="evidence" value="ECO:0007669"/>
    <property type="project" value="TreeGrafter"/>
</dbReference>
<feature type="transmembrane region" description="Helical" evidence="15">
    <location>
        <begin position="608"/>
        <end position="630"/>
    </location>
</feature>
<dbReference type="InterPro" id="IPR018297">
    <property type="entry name" value="A/G_cyclase_CS"/>
</dbReference>
<comment type="caution">
    <text evidence="17">The sequence shown here is derived from an EMBL/GenBank/DDBJ whole genome shotgun (WGS) entry which is preliminary data.</text>
</comment>
<dbReference type="Pfam" id="PF16214">
    <property type="entry name" value="AC_N"/>
    <property type="match status" value="1"/>
</dbReference>
<feature type="transmembrane region" description="Helical" evidence="15">
    <location>
        <begin position="36"/>
        <end position="58"/>
    </location>
</feature>
<feature type="transmembrane region" description="Helical" evidence="15">
    <location>
        <begin position="727"/>
        <end position="747"/>
    </location>
</feature>
<evidence type="ECO:0000256" key="9">
    <source>
        <dbReference type="ARBA" id="ARBA00022842"/>
    </source>
</evidence>
<feature type="transmembrane region" description="Helical" evidence="15">
    <location>
        <begin position="100"/>
        <end position="118"/>
    </location>
</feature>
<name>A0AAV2PV39_MEGNR</name>
<evidence type="ECO:0000256" key="15">
    <source>
        <dbReference type="SAM" id="Phobius"/>
    </source>
</evidence>
<feature type="transmembrane region" description="Helical" evidence="15">
    <location>
        <begin position="576"/>
        <end position="596"/>
    </location>
</feature>
<keyword evidence="7" id="KW-0547">Nucleotide-binding</keyword>
<evidence type="ECO:0000256" key="3">
    <source>
        <dbReference type="ARBA" id="ARBA00004141"/>
    </source>
</evidence>
<protein>
    <recommendedName>
        <fullName evidence="4">adenylate cyclase</fullName>
        <ecNumber evidence="4">4.6.1.1</ecNumber>
    </recommendedName>
</protein>
<feature type="transmembrane region" description="Helical" evidence="15">
    <location>
        <begin position="173"/>
        <end position="193"/>
    </location>
</feature>
<dbReference type="GO" id="GO:0007189">
    <property type="term" value="P:adenylate cyclase-activating G protein-coupled receptor signaling pathway"/>
    <property type="evidence" value="ECO:0007669"/>
    <property type="project" value="TreeGrafter"/>
</dbReference>
<evidence type="ECO:0000256" key="2">
    <source>
        <dbReference type="ARBA" id="ARBA00001946"/>
    </source>
</evidence>
<evidence type="ECO:0000313" key="17">
    <source>
        <dbReference type="EMBL" id="CAL4064102.1"/>
    </source>
</evidence>
<dbReference type="InterPro" id="IPR029787">
    <property type="entry name" value="Nucleotide_cyclase"/>
</dbReference>
<keyword evidence="11" id="KW-0115">cAMP biosynthesis</keyword>
<evidence type="ECO:0000313" key="18">
    <source>
        <dbReference type="Proteomes" id="UP001497623"/>
    </source>
</evidence>
<dbReference type="InterPro" id="IPR001054">
    <property type="entry name" value="A/G_cyclase"/>
</dbReference>
<keyword evidence="13 14" id="KW-0456">Lyase</keyword>
<dbReference type="GO" id="GO:0005524">
    <property type="term" value="F:ATP binding"/>
    <property type="evidence" value="ECO:0007669"/>
    <property type="project" value="UniProtKB-KW"/>
</dbReference>
<feature type="transmembrane region" description="Helical" evidence="15">
    <location>
        <begin position="667"/>
        <end position="684"/>
    </location>
</feature>
<evidence type="ECO:0000256" key="11">
    <source>
        <dbReference type="ARBA" id="ARBA00022998"/>
    </source>
</evidence>
<proteinExistence type="inferred from homology"/>
<dbReference type="Pfam" id="PF00211">
    <property type="entry name" value="Guanylate_cyc"/>
    <property type="match status" value="1"/>
</dbReference>
<feature type="non-terminal residue" evidence="17">
    <location>
        <position position="803"/>
    </location>
</feature>
<feature type="transmembrane region" description="Helical" evidence="15">
    <location>
        <begin position="64"/>
        <end position="88"/>
    </location>
</feature>
<feature type="transmembrane region" description="Helical" evidence="15">
    <location>
        <begin position="149"/>
        <end position="167"/>
    </location>
</feature>
<evidence type="ECO:0000256" key="4">
    <source>
        <dbReference type="ARBA" id="ARBA00012201"/>
    </source>
</evidence>
<evidence type="ECO:0000256" key="10">
    <source>
        <dbReference type="ARBA" id="ARBA00022989"/>
    </source>
</evidence>
<evidence type="ECO:0000256" key="13">
    <source>
        <dbReference type="ARBA" id="ARBA00023239"/>
    </source>
</evidence>
<dbReference type="GO" id="GO:0006171">
    <property type="term" value="P:cAMP biosynthetic process"/>
    <property type="evidence" value="ECO:0007669"/>
    <property type="project" value="UniProtKB-KW"/>
</dbReference>
<comment type="cofactor">
    <cofactor evidence="2">
        <name>Mg(2+)</name>
        <dbReference type="ChEBI" id="CHEBI:18420"/>
    </cofactor>
</comment>
<dbReference type="Gene3D" id="3.30.70.1230">
    <property type="entry name" value="Nucleotide cyclase"/>
    <property type="match status" value="1"/>
</dbReference>
<feature type="transmembrane region" description="Helical" evidence="15">
    <location>
        <begin position="124"/>
        <end position="142"/>
    </location>
</feature>
<dbReference type="GO" id="GO:0035556">
    <property type="term" value="P:intracellular signal transduction"/>
    <property type="evidence" value="ECO:0007669"/>
    <property type="project" value="InterPro"/>
</dbReference>
<evidence type="ECO:0000256" key="8">
    <source>
        <dbReference type="ARBA" id="ARBA00022840"/>
    </source>
</evidence>
<feature type="transmembrane region" description="Helical" evidence="15">
    <location>
        <begin position="691"/>
        <end position="707"/>
    </location>
</feature>
<comment type="subcellular location">
    <subcellularLocation>
        <location evidence="3">Membrane</location>
        <topology evidence="3">Multi-pass membrane protein</topology>
    </subcellularLocation>
</comment>
<evidence type="ECO:0000259" key="16">
    <source>
        <dbReference type="PROSITE" id="PS50125"/>
    </source>
</evidence>
<sequence>MAERPTSNSGLCLEVTAVNAVSELYGRYQQRLRQSAFMAVVCISSIASITLLAAALAAEERDMWMLVTILGCYVGLLLVMLALAQMFSPSYDAISTPLSWSFWTVTVGVILGVTALHPPPSPSHLVPATFLLVLVVHTALPIPSIQAKVLSILMSLLPLLPMGVYTSDTGWNLRQVLGYLLMMAAGQVLGGWLEWEAARAHSHAESSTAEVIDARVKLEWEREQQEQLLLSVIPAYIAVEVKRHIMGRMARECHDGQPAMLQPKKQFHDLYVQRHNNVSILYADIVNFTPLSEKLSACDLVTTLNDLFGRFDQIAQENQCLRIKILGDCYYCVSGLPISRPNHAINCVHMGLSMISVIRKVREAVGFGVDMRIGIHTGNVLCGVLGLRKWQYDVWSDDVTLANHMESGGVPGRVHVTRATLNQLDDRFQVEAGNGHTRDQYLEKVETFLIVGSKEETEETGDDIRGRGQRTTLRSKKTAKIMEGSRPFSALTEATMAKNVRLTSVAMIESNLLPPGPLVDCRWWYSSASGWWGVEDEWTYRTRPYPDFHMALAVAALLATLVATLVLAALPSRVWWLWACVILAASVLGVVTWWSWQPGRELLTQRWAVRVGLSCGIMVLPVMLATAWMICYAEDGISFEWTFEDYCNDNFTSKDPYWKEINDSAEVWWWGCFLSIGVMGVFPQFGAVTKLLVMVIVAATHALTLVLTTNDAVTASFTCSYNSMSGVSWWVIMLVQVGMLVGILGILGGQSEARARTHYTLAREVETEHEEVETTRGINKILLENILPAHLAQRFLNAKQQTQ</sequence>
<dbReference type="Proteomes" id="UP001497623">
    <property type="component" value="Unassembled WGS sequence"/>
</dbReference>
<dbReference type="GO" id="GO:0046872">
    <property type="term" value="F:metal ion binding"/>
    <property type="evidence" value="ECO:0007669"/>
    <property type="project" value="UniProtKB-KW"/>
</dbReference>
<reference evidence="17 18" key="1">
    <citation type="submission" date="2024-05" db="EMBL/GenBank/DDBJ databases">
        <authorList>
            <person name="Wallberg A."/>
        </authorList>
    </citation>
    <scope>NUCLEOTIDE SEQUENCE [LARGE SCALE GENOMIC DNA]</scope>
</reference>
<dbReference type="SUPFAM" id="SSF55073">
    <property type="entry name" value="Nucleotide cyclase"/>
    <property type="match status" value="1"/>
</dbReference>
<evidence type="ECO:0000256" key="7">
    <source>
        <dbReference type="ARBA" id="ARBA00022741"/>
    </source>
</evidence>
<keyword evidence="18" id="KW-1185">Reference proteome</keyword>
<accession>A0AAV2PV39</accession>
<dbReference type="PROSITE" id="PS00452">
    <property type="entry name" value="GUANYLATE_CYCLASE_1"/>
    <property type="match status" value="1"/>
</dbReference>
<comment type="similarity">
    <text evidence="14">Belongs to the adenylyl cyclase class-4/guanylyl cyclase family.</text>
</comment>
<dbReference type="CDD" id="cd07302">
    <property type="entry name" value="CHD"/>
    <property type="match status" value="1"/>
</dbReference>
<dbReference type="AlphaFoldDB" id="A0AAV2PV39"/>
<keyword evidence="12 15" id="KW-0472">Membrane</keyword>
<dbReference type="FunFam" id="3.30.70.1230:FF:000014">
    <property type="entry name" value="adenylate cyclase type 9"/>
    <property type="match status" value="1"/>
</dbReference>
<feature type="domain" description="Guanylate cyclase" evidence="16">
    <location>
        <begin position="279"/>
        <end position="406"/>
    </location>
</feature>
<evidence type="ECO:0000256" key="14">
    <source>
        <dbReference type="RuleBase" id="RU000405"/>
    </source>
</evidence>
<keyword evidence="9" id="KW-0460">Magnesium</keyword>
<dbReference type="PANTHER" id="PTHR45627:SF12">
    <property type="entry name" value="ADENYLATE CYCLASE TYPE 2"/>
    <property type="match status" value="1"/>
</dbReference>
<dbReference type="EC" id="4.6.1.1" evidence="4"/>
<dbReference type="InterPro" id="IPR032628">
    <property type="entry name" value="AC_N"/>
</dbReference>
<dbReference type="GO" id="GO:0005886">
    <property type="term" value="C:plasma membrane"/>
    <property type="evidence" value="ECO:0007669"/>
    <property type="project" value="TreeGrafter"/>
</dbReference>